<protein>
    <submittedName>
        <fullName evidence="2">Uncharacterized protein</fullName>
    </submittedName>
</protein>
<evidence type="ECO:0000256" key="1">
    <source>
        <dbReference type="SAM" id="MobiDB-lite"/>
    </source>
</evidence>
<proteinExistence type="predicted"/>
<accession>A0AAJ0F5W2</accession>
<dbReference type="AlphaFoldDB" id="A0AAJ0F5W2"/>
<comment type="caution">
    <text evidence="2">The sequence shown here is derived from an EMBL/GenBank/DDBJ whole genome shotgun (WGS) entry which is preliminary data.</text>
</comment>
<gene>
    <name evidence="2" type="ORF">QBC47DRAFT_181616</name>
</gene>
<dbReference type="EMBL" id="MU839832">
    <property type="protein sequence ID" value="KAK1756176.1"/>
    <property type="molecule type" value="Genomic_DNA"/>
</dbReference>
<feature type="region of interest" description="Disordered" evidence="1">
    <location>
        <begin position="224"/>
        <end position="250"/>
    </location>
</feature>
<dbReference type="Proteomes" id="UP001239445">
    <property type="component" value="Unassembled WGS sequence"/>
</dbReference>
<evidence type="ECO:0000313" key="3">
    <source>
        <dbReference type="Proteomes" id="UP001239445"/>
    </source>
</evidence>
<feature type="region of interest" description="Disordered" evidence="1">
    <location>
        <begin position="41"/>
        <end position="84"/>
    </location>
</feature>
<name>A0AAJ0F5W2_9PEZI</name>
<organism evidence="2 3">
    <name type="scientific">Echria macrotheca</name>
    <dbReference type="NCBI Taxonomy" id="438768"/>
    <lineage>
        <taxon>Eukaryota</taxon>
        <taxon>Fungi</taxon>
        <taxon>Dikarya</taxon>
        <taxon>Ascomycota</taxon>
        <taxon>Pezizomycotina</taxon>
        <taxon>Sordariomycetes</taxon>
        <taxon>Sordariomycetidae</taxon>
        <taxon>Sordariales</taxon>
        <taxon>Schizotheciaceae</taxon>
        <taxon>Echria</taxon>
    </lineage>
</organism>
<sequence>MHPVTRWARSRSLIAYRVSRIEDQGIYVLSARFEGTLRYESGAGEDDLPRRRGMEGSTGPSSTRAWRGRAEMARGGRSIPHGQSLTVIRPGAANRRQSALQRAGRRIVHLALGHSVAPALRTVDDGPTATRNRTANRSCPLQTAFAFFLIFINEVAPSFFPSARDAGPKPVLGTFFCVRHIFPTPSCAVLCCPRSETLRLPETGSSTGRPAVGHWQIGLQEGSPTAATSQIRVGDTSHWQASQGHPRMSR</sequence>
<reference evidence="2" key="1">
    <citation type="submission" date="2023-06" db="EMBL/GenBank/DDBJ databases">
        <title>Genome-scale phylogeny and comparative genomics of the fungal order Sordariales.</title>
        <authorList>
            <consortium name="Lawrence Berkeley National Laboratory"/>
            <person name="Hensen N."/>
            <person name="Bonometti L."/>
            <person name="Westerberg I."/>
            <person name="Brannstrom I.O."/>
            <person name="Guillou S."/>
            <person name="Cros-Aarteil S."/>
            <person name="Calhoun S."/>
            <person name="Haridas S."/>
            <person name="Kuo A."/>
            <person name="Mondo S."/>
            <person name="Pangilinan J."/>
            <person name="Riley R."/>
            <person name="Labutti K."/>
            <person name="Andreopoulos B."/>
            <person name="Lipzen A."/>
            <person name="Chen C."/>
            <person name="Yanf M."/>
            <person name="Daum C."/>
            <person name="Ng V."/>
            <person name="Clum A."/>
            <person name="Steindorff A."/>
            <person name="Ohm R."/>
            <person name="Martin F."/>
            <person name="Silar P."/>
            <person name="Natvig D."/>
            <person name="Lalanne C."/>
            <person name="Gautier V."/>
            <person name="Ament-Velasquez S.L."/>
            <person name="Kruys A."/>
            <person name="Hutchinson M.I."/>
            <person name="Powell A.J."/>
            <person name="Barry K."/>
            <person name="Miller A.N."/>
            <person name="Grigoriev I.V."/>
            <person name="Debuchy R."/>
            <person name="Gladieux P."/>
            <person name="Thoren M.H."/>
            <person name="Johannesson H."/>
        </authorList>
    </citation>
    <scope>NUCLEOTIDE SEQUENCE</scope>
    <source>
        <strain evidence="2">PSN4</strain>
    </source>
</reference>
<evidence type="ECO:0000313" key="2">
    <source>
        <dbReference type="EMBL" id="KAK1756176.1"/>
    </source>
</evidence>
<keyword evidence="3" id="KW-1185">Reference proteome</keyword>
<feature type="compositionally biased region" description="Polar residues" evidence="1">
    <location>
        <begin position="224"/>
        <end position="243"/>
    </location>
</feature>